<dbReference type="InterPro" id="IPR036412">
    <property type="entry name" value="HAD-like_sf"/>
</dbReference>
<dbReference type="PROSITE" id="PS01228">
    <property type="entry name" value="COF_1"/>
    <property type="match status" value="1"/>
</dbReference>
<organism evidence="2 3">
    <name type="scientific">Mycoplasmopsis gallopavonis</name>
    <dbReference type="NCBI Taxonomy" id="76629"/>
    <lineage>
        <taxon>Bacteria</taxon>
        <taxon>Bacillati</taxon>
        <taxon>Mycoplasmatota</taxon>
        <taxon>Mycoplasmoidales</taxon>
        <taxon>Metamycoplasmataceae</taxon>
        <taxon>Mycoplasmopsis</taxon>
    </lineage>
</organism>
<dbReference type="EC" id="3.1.3.-" evidence="2"/>
<dbReference type="GO" id="GO:0000287">
    <property type="term" value="F:magnesium ion binding"/>
    <property type="evidence" value="ECO:0007669"/>
    <property type="project" value="TreeGrafter"/>
</dbReference>
<dbReference type="SFLD" id="SFLDG01140">
    <property type="entry name" value="C2.B:_Phosphomannomutase_and_P"/>
    <property type="match status" value="1"/>
</dbReference>
<dbReference type="Proteomes" id="UP000289862">
    <property type="component" value="Chromosome"/>
</dbReference>
<comment type="cofactor">
    <cofactor evidence="1">
        <name>Mg(2+)</name>
        <dbReference type="ChEBI" id="CHEBI:18420"/>
    </cofactor>
</comment>
<dbReference type="Pfam" id="PF08282">
    <property type="entry name" value="Hydrolase_3"/>
    <property type="match status" value="1"/>
</dbReference>
<dbReference type="SUPFAM" id="SSF56784">
    <property type="entry name" value="HAD-like"/>
    <property type="match status" value="1"/>
</dbReference>
<dbReference type="GO" id="GO:0005829">
    <property type="term" value="C:cytosol"/>
    <property type="evidence" value="ECO:0007669"/>
    <property type="project" value="TreeGrafter"/>
</dbReference>
<protein>
    <submittedName>
        <fullName evidence="2">COF family HAD hydrolase protein</fullName>
        <ecNumber evidence="2">3.1.3.-</ecNumber>
    </submittedName>
</protein>
<dbReference type="KEGG" id="mgal:NCTC10186_00449"/>
<keyword evidence="3" id="KW-1185">Reference proteome</keyword>
<proteinExistence type="predicted"/>
<reference evidence="2 3" key="1">
    <citation type="submission" date="2019-01" db="EMBL/GenBank/DDBJ databases">
        <authorList>
            <consortium name="Pathogen Informatics"/>
        </authorList>
    </citation>
    <scope>NUCLEOTIDE SEQUENCE [LARGE SCALE GENOMIC DNA]</scope>
    <source>
        <strain evidence="2 3">NCTC10186</strain>
    </source>
</reference>
<evidence type="ECO:0000313" key="2">
    <source>
        <dbReference type="EMBL" id="VEU72962.1"/>
    </source>
</evidence>
<evidence type="ECO:0000313" key="3">
    <source>
        <dbReference type="Proteomes" id="UP000289862"/>
    </source>
</evidence>
<dbReference type="PROSITE" id="PS01229">
    <property type="entry name" value="COF_2"/>
    <property type="match status" value="1"/>
</dbReference>
<dbReference type="EMBL" id="LR215031">
    <property type="protein sequence ID" value="VEU72962.1"/>
    <property type="molecule type" value="Genomic_DNA"/>
</dbReference>
<evidence type="ECO:0000256" key="1">
    <source>
        <dbReference type="ARBA" id="ARBA00001946"/>
    </source>
</evidence>
<gene>
    <name evidence="2" type="primary">yidA_1</name>
    <name evidence="2" type="ORF">NCTC10186_00449</name>
</gene>
<keyword evidence="2" id="KW-0378">Hydrolase</keyword>
<dbReference type="InterPro" id="IPR006379">
    <property type="entry name" value="HAD-SF_hydro_IIB"/>
</dbReference>
<sequence length="278" mass="30654">MKKILAYDLDGTLLLKNNTVHPFTKQAIKDSHEAGYLNIVATGRGFKKIIPLIENGELANIDYFVCSNGSAIYNKINNQLQVISSLDPIAFKVMKEAANKYQSILTIDTTTYNGTILPNNKMPDWISNKQIMDLNVLNLATIEELEQIVNNPQTVITQIALRNPENLAKQITEEVRSKLDPEKFEIYLTNSIYTDANPKNASKWNGINTLLHQLGLSNKDLIAFGDSGNDVNMIEAASFGVALGNATPEAKAAANLVIDDHETGTIGETIYKIMDGQI</sequence>
<dbReference type="NCBIfam" id="TIGR01484">
    <property type="entry name" value="HAD-SF-IIB"/>
    <property type="match status" value="1"/>
</dbReference>
<name>A0A449AZN9_9BACT</name>
<dbReference type="PANTHER" id="PTHR10000:SF8">
    <property type="entry name" value="HAD SUPERFAMILY HYDROLASE-LIKE, TYPE 3"/>
    <property type="match status" value="1"/>
</dbReference>
<dbReference type="Gene3D" id="3.30.1240.10">
    <property type="match status" value="1"/>
</dbReference>
<accession>A0A449AZN9</accession>
<dbReference type="AlphaFoldDB" id="A0A449AZN9"/>
<dbReference type="GO" id="GO:0016791">
    <property type="term" value="F:phosphatase activity"/>
    <property type="evidence" value="ECO:0007669"/>
    <property type="project" value="TreeGrafter"/>
</dbReference>
<dbReference type="PANTHER" id="PTHR10000">
    <property type="entry name" value="PHOSPHOSERINE PHOSPHATASE"/>
    <property type="match status" value="1"/>
</dbReference>
<dbReference type="InterPro" id="IPR023214">
    <property type="entry name" value="HAD_sf"/>
</dbReference>
<dbReference type="RefSeq" id="WP_119571990.1">
    <property type="nucleotide sequence ID" value="NZ_LR215031.1"/>
</dbReference>
<dbReference type="SFLD" id="SFLDS00003">
    <property type="entry name" value="Haloacid_Dehalogenase"/>
    <property type="match status" value="1"/>
</dbReference>
<dbReference type="OrthoDB" id="384659at2"/>
<dbReference type="Gene3D" id="3.40.50.1000">
    <property type="entry name" value="HAD superfamily/HAD-like"/>
    <property type="match status" value="1"/>
</dbReference>